<evidence type="ECO:0000256" key="6">
    <source>
        <dbReference type="ARBA" id="ARBA00022737"/>
    </source>
</evidence>
<evidence type="ECO:0000256" key="1">
    <source>
        <dbReference type="ARBA" id="ARBA00003436"/>
    </source>
</evidence>
<evidence type="ECO:0000313" key="15">
    <source>
        <dbReference type="EMBL" id="KAK2823093.1"/>
    </source>
</evidence>
<keyword evidence="3" id="KW-1003">Cell membrane</keyword>
<dbReference type="CDD" id="cd11304">
    <property type="entry name" value="Cadherin_repeat"/>
    <property type="match status" value="5"/>
</dbReference>
<sequence>METGEKGRLLRLRMWAGCALVLFSNLVSGQIRYSIPEEMAVGSFIGSISTDLGLEPKRLVSGKARVFTADGNQYVGLDKEKGQLVVKEKIDREQLCGDMSACSVSFEVILDSPMELYRVTVDILDVNDNRPVFPENDINLEISESALVGARFSLASAIDPDVGVNSLQKYTLQPTDHFNLNIQNGVDGNKNLEMVLQKALDREEKAQHHLTLTALDGGKPQRSAVVKINVVVLDANDNAPVFKQRLYKTSVVENAPKGTVITTVSATDADESNQDVRYYFEHATPTEKALFSIDTESGEIKLTGDVDYEKYKQFKIKVQAKDHGGLTDTAEILIDVIDVNDNAPKIAIMSFSSTVSEDAEPGTVVAMINIQDLDSGDNSRVTCSIQLNTPFKIVTLLSNYYNLVTASALDREDIADYNITIMAVDSGSPALSSNVLLSIKLSDVNDHAPQFEQESYNVYIAENNAASMSVLRVKAADADWGLNSRVSYFLVDGELNGAPLASYISVNADSGVIYAVKSFDYEQLKSFKIQVKAQDGGSPPMSSNTTLNILIQDQNDNAPQVLYPVQTGGSVVAEIVPRSADVGYLVTKVVAVDVDSGQNAWLSYKLQKATDRALFEVGAQNGEIRTVRQVTDKDAVKQKLTVVVEDNGQPSRSAVVNINVAVADTFPEVLSEFTDLARDNNYNDNLTFYLILALAAVSVLFIVSIIAIISVKIHRWRQNRLFYKSAANLPVIPYYPPSYSDGTLQHMYNYEMCGTTDSRMSDVKNIRPYSQNTLGNVSLMGTVQREKREVEDTDLLSEVRLLPRSFNCSLCAQVICGPS</sequence>
<keyword evidence="8" id="KW-0130">Cell adhesion</keyword>
<dbReference type="PROSITE" id="PS50268">
    <property type="entry name" value="CADHERIN_2"/>
    <property type="match status" value="6"/>
</dbReference>
<keyword evidence="6" id="KW-0677">Repeat</keyword>
<dbReference type="PANTHER" id="PTHR24028:SF296">
    <property type="entry name" value="PROTOCADHERIN 1 GAMMA 11 PRECURSOR-RELATED"/>
    <property type="match status" value="1"/>
</dbReference>
<reference evidence="15" key="1">
    <citation type="submission" date="2023-08" db="EMBL/GenBank/DDBJ databases">
        <title>Pelteobagrus vachellii genome.</title>
        <authorList>
            <person name="Liu H."/>
        </authorList>
    </citation>
    <scope>NUCLEOTIDE SEQUENCE</scope>
    <source>
        <strain evidence="15">PRFRI_2022a</strain>
        <tissue evidence="15">Muscle</tissue>
    </source>
</reference>
<feature type="domain" description="Cadherin" evidence="14">
    <location>
        <begin position="576"/>
        <end position="673"/>
    </location>
</feature>
<evidence type="ECO:0000256" key="4">
    <source>
        <dbReference type="ARBA" id="ARBA00022692"/>
    </source>
</evidence>
<keyword evidence="9 13" id="KW-1133">Transmembrane helix</keyword>
<dbReference type="InterPro" id="IPR015919">
    <property type="entry name" value="Cadherin-like_sf"/>
</dbReference>
<feature type="domain" description="Cadherin" evidence="14">
    <location>
        <begin position="134"/>
        <end position="242"/>
    </location>
</feature>
<dbReference type="Proteomes" id="UP001187315">
    <property type="component" value="Unassembled WGS sequence"/>
</dbReference>
<keyword evidence="16" id="KW-1185">Reference proteome</keyword>
<keyword evidence="4 13" id="KW-0812">Transmembrane</keyword>
<evidence type="ECO:0000259" key="14">
    <source>
        <dbReference type="PROSITE" id="PS50268"/>
    </source>
</evidence>
<evidence type="ECO:0000256" key="2">
    <source>
        <dbReference type="ARBA" id="ARBA00004251"/>
    </source>
</evidence>
<dbReference type="Pfam" id="PF08266">
    <property type="entry name" value="Cadherin_2"/>
    <property type="match status" value="1"/>
</dbReference>
<dbReference type="FunFam" id="2.60.40.60:FF:000018">
    <property type="entry name" value="Protocadherin gamma c3"/>
    <property type="match status" value="1"/>
</dbReference>
<dbReference type="Pfam" id="PF00028">
    <property type="entry name" value="Cadherin"/>
    <property type="match status" value="5"/>
</dbReference>
<comment type="caution">
    <text evidence="15">The sequence shown here is derived from an EMBL/GenBank/DDBJ whole genome shotgun (WGS) entry which is preliminary data.</text>
</comment>
<evidence type="ECO:0000256" key="7">
    <source>
        <dbReference type="ARBA" id="ARBA00022837"/>
    </source>
</evidence>
<evidence type="ECO:0000256" key="10">
    <source>
        <dbReference type="ARBA" id="ARBA00023136"/>
    </source>
</evidence>
<dbReference type="FunFam" id="2.60.40.60:FF:000004">
    <property type="entry name" value="Protocadherin 1 gamma 2"/>
    <property type="match status" value="1"/>
</dbReference>
<evidence type="ECO:0000256" key="8">
    <source>
        <dbReference type="ARBA" id="ARBA00022889"/>
    </source>
</evidence>
<dbReference type="InterPro" id="IPR013164">
    <property type="entry name" value="Cadherin_N"/>
</dbReference>
<evidence type="ECO:0000256" key="5">
    <source>
        <dbReference type="ARBA" id="ARBA00022729"/>
    </source>
</evidence>
<evidence type="ECO:0000313" key="16">
    <source>
        <dbReference type="Proteomes" id="UP001187315"/>
    </source>
</evidence>
<evidence type="ECO:0000256" key="3">
    <source>
        <dbReference type="ARBA" id="ARBA00022475"/>
    </source>
</evidence>
<feature type="domain" description="Cadherin" evidence="14">
    <location>
        <begin position="28"/>
        <end position="133"/>
    </location>
</feature>
<dbReference type="AlphaFoldDB" id="A0AA88LSC5"/>
<dbReference type="Pfam" id="PF16492">
    <property type="entry name" value="Cadherin_C_2"/>
    <property type="match status" value="1"/>
</dbReference>
<evidence type="ECO:0000256" key="12">
    <source>
        <dbReference type="PROSITE-ProRule" id="PRU00043"/>
    </source>
</evidence>
<dbReference type="SMART" id="SM00112">
    <property type="entry name" value="CA"/>
    <property type="match status" value="6"/>
</dbReference>
<dbReference type="GO" id="GO:0007156">
    <property type="term" value="P:homophilic cell adhesion via plasma membrane adhesion molecules"/>
    <property type="evidence" value="ECO:0007669"/>
    <property type="project" value="InterPro"/>
</dbReference>
<accession>A0AA88LSC5</accession>
<dbReference type="FunFam" id="2.60.40.60:FF:000001">
    <property type="entry name" value="Protocadherin alpha 2"/>
    <property type="match status" value="1"/>
</dbReference>
<keyword evidence="11" id="KW-0325">Glycoprotein</keyword>
<dbReference type="FunFam" id="2.60.40.60:FF:000002">
    <property type="entry name" value="Protocadherin alpha 2"/>
    <property type="match status" value="1"/>
</dbReference>
<keyword evidence="10 13" id="KW-0472">Membrane</keyword>
<keyword evidence="7 12" id="KW-0106">Calcium</keyword>
<dbReference type="Gene3D" id="2.60.40.60">
    <property type="entry name" value="Cadherins"/>
    <property type="match status" value="6"/>
</dbReference>
<keyword evidence="5" id="KW-0732">Signal</keyword>
<name>A0AA88LSC5_TACVA</name>
<dbReference type="InterPro" id="IPR002126">
    <property type="entry name" value="Cadherin-like_dom"/>
</dbReference>
<comment type="function">
    <text evidence="1">Potential calcium-dependent cell-adhesion protein. May be involved in the establishment and maintenance of specific neuronal connections in the brain.</text>
</comment>
<feature type="domain" description="Cadherin" evidence="14">
    <location>
        <begin position="243"/>
        <end position="346"/>
    </location>
</feature>
<gene>
    <name evidence="15" type="ORF">Q7C36_019693</name>
</gene>
<feature type="transmembrane region" description="Helical" evidence="13">
    <location>
        <begin position="686"/>
        <end position="711"/>
    </location>
</feature>
<proteinExistence type="predicted"/>
<protein>
    <recommendedName>
        <fullName evidence="14">Cadherin domain-containing protein</fullName>
    </recommendedName>
</protein>
<organism evidence="15 16">
    <name type="scientific">Tachysurus vachellii</name>
    <name type="common">Darkbarbel catfish</name>
    <name type="synonym">Pelteobagrus vachellii</name>
    <dbReference type="NCBI Taxonomy" id="175792"/>
    <lineage>
        <taxon>Eukaryota</taxon>
        <taxon>Metazoa</taxon>
        <taxon>Chordata</taxon>
        <taxon>Craniata</taxon>
        <taxon>Vertebrata</taxon>
        <taxon>Euteleostomi</taxon>
        <taxon>Actinopterygii</taxon>
        <taxon>Neopterygii</taxon>
        <taxon>Teleostei</taxon>
        <taxon>Ostariophysi</taxon>
        <taxon>Siluriformes</taxon>
        <taxon>Bagridae</taxon>
        <taxon>Tachysurus</taxon>
    </lineage>
</organism>
<dbReference type="PROSITE" id="PS00232">
    <property type="entry name" value="CADHERIN_1"/>
    <property type="match status" value="3"/>
</dbReference>
<dbReference type="PANTHER" id="PTHR24028">
    <property type="entry name" value="CADHERIN-87A"/>
    <property type="match status" value="1"/>
</dbReference>
<evidence type="ECO:0000256" key="11">
    <source>
        <dbReference type="ARBA" id="ARBA00023180"/>
    </source>
</evidence>
<dbReference type="GO" id="GO:0005886">
    <property type="term" value="C:plasma membrane"/>
    <property type="evidence" value="ECO:0007669"/>
    <property type="project" value="UniProtKB-SubCell"/>
</dbReference>
<dbReference type="FunFam" id="2.60.40.60:FF:000129">
    <property type="entry name" value="protocadherin alpha-C2 isoform X1"/>
    <property type="match status" value="1"/>
</dbReference>
<dbReference type="InterPro" id="IPR050174">
    <property type="entry name" value="Protocadherin/Cadherin-CA"/>
</dbReference>
<dbReference type="SUPFAM" id="SSF49313">
    <property type="entry name" value="Cadherin-like"/>
    <property type="match status" value="5"/>
</dbReference>
<dbReference type="PRINTS" id="PR00205">
    <property type="entry name" value="CADHERIN"/>
</dbReference>
<dbReference type="InterPro" id="IPR020894">
    <property type="entry name" value="Cadherin_CS"/>
</dbReference>
<feature type="domain" description="Cadherin" evidence="14">
    <location>
        <begin position="347"/>
        <end position="451"/>
    </location>
</feature>
<dbReference type="GO" id="GO:0009653">
    <property type="term" value="P:anatomical structure morphogenesis"/>
    <property type="evidence" value="ECO:0007669"/>
    <property type="project" value="UniProtKB-ARBA"/>
</dbReference>
<feature type="domain" description="Cadherin" evidence="14">
    <location>
        <begin position="452"/>
        <end position="561"/>
    </location>
</feature>
<dbReference type="EMBL" id="JAVHJS010000021">
    <property type="protein sequence ID" value="KAK2823093.1"/>
    <property type="molecule type" value="Genomic_DNA"/>
</dbReference>
<dbReference type="InterPro" id="IPR032455">
    <property type="entry name" value="Cadherin_C"/>
</dbReference>
<dbReference type="FunFam" id="2.60.40.60:FF:000006">
    <property type="entry name" value="Protocadherin alpha 2"/>
    <property type="match status" value="1"/>
</dbReference>
<evidence type="ECO:0000256" key="9">
    <source>
        <dbReference type="ARBA" id="ARBA00022989"/>
    </source>
</evidence>
<comment type="subcellular location">
    <subcellularLocation>
        <location evidence="2">Cell membrane</location>
        <topology evidence="2">Single-pass type I membrane protein</topology>
    </subcellularLocation>
</comment>
<evidence type="ECO:0000256" key="13">
    <source>
        <dbReference type="SAM" id="Phobius"/>
    </source>
</evidence>
<dbReference type="GO" id="GO:0005509">
    <property type="term" value="F:calcium ion binding"/>
    <property type="evidence" value="ECO:0007669"/>
    <property type="project" value="UniProtKB-UniRule"/>
</dbReference>